<dbReference type="EMBL" id="JABFCZ010000003">
    <property type="protein sequence ID" value="MBD1545301.1"/>
    <property type="molecule type" value="Genomic_DNA"/>
</dbReference>
<evidence type="ECO:0000256" key="2">
    <source>
        <dbReference type="ARBA" id="ARBA00005979"/>
    </source>
</evidence>
<dbReference type="Gene3D" id="3.20.20.70">
    <property type="entry name" value="Aldolase class I"/>
    <property type="match status" value="1"/>
</dbReference>
<dbReference type="GO" id="GO:0016628">
    <property type="term" value="F:oxidoreductase activity, acting on the CH-CH group of donors, NAD or NADP as acceptor"/>
    <property type="evidence" value="ECO:0007669"/>
    <property type="project" value="UniProtKB-ARBA"/>
</dbReference>
<dbReference type="SUPFAM" id="SSF51395">
    <property type="entry name" value="FMN-linked oxidoreductases"/>
    <property type="match status" value="1"/>
</dbReference>
<dbReference type="PANTHER" id="PTHR22893:SF91">
    <property type="entry name" value="NADPH DEHYDROGENASE 2-RELATED"/>
    <property type="match status" value="1"/>
</dbReference>
<dbReference type="GO" id="GO:0005829">
    <property type="term" value="C:cytosol"/>
    <property type="evidence" value="ECO:0007669"/>
    <property type="project" value="UniProtKB-ARBA"/>
</dbReference>
<comment type="caution">
    <text evidence="5">The sequence shown here is derived from an EMBL/GenBank/DDBJ whole genome shotgun (WGS) entry which is preliminary data.</text>
</comment>
<protein>
    <submittedName>
        <fullName evidence="5">Alkene reductase</fullName>
    </submittedName>
</protein>
<dbReference type="InterPro" id="IPR045247">
    <property type="entry name" value="Oye-like"/>
</dbReference>
<dbReference type="RefSeq" id="WP_190289963.1">
    <property type="nucleotide sequence ID" value="NZ_JABFCZ010000003.1"/>
</dbReference>
<dbReference type="InterPro" id="IPR001155">
    <property type="entry name" value="OxRdtase_FMN_N"/>
</dbReference>
<organism evidence="5 6">
    <name type="scientific">Roseibium aggregatum</name>
    <dbReference type="NCBI Taxonomy" id="187304"/>
    <lineage>
        <taxon>Bacteria</taxon>
        <taxon>Pseudomonadati</taxon>
        <taxon>Pseudomonadota</taxon>
        <taxon>Alphaproteobacteria</taxon>
        <taxon>Hyphomicrobiales</taxon>
        <taxon>Stappiaceae</taxon>
        <taxon>Roseibium</taxon>
    </lineage>
</organism>
<accession>A0A926S4D7</accession>
<comment type="cofactor">
    <cofactor evidence="1">
        <name>FMN</name>
        <dbReference type="ChEBI" id="CHEBI:58210"/>
    </cofactor>
</comment>
<dbReference type="Proteomes" id="UP000598467">
    <property type="component" value="Unassembled WGS sequence"/>
</dbReference>
<dbReference type="PANTHER" id="PTHR22893">
    <property type="entry name" value="NADH OXIDOREDUCTASE-RELATED"/>
    <property type="match status" value="1"/>
</dbReference>
<dbReference type="FunFam" id="3.20.20.70:FF:000059">
    <property type="entry name" value="N-ethylmaleimide reductase, FMN-linked"/>
    <property type="match status" value="1"/>
</dbReference>
<evidence type="ECO:0000256" key="1">
    <source>
        <dbReference type="ARBA" id="ARBA00001917"/>
    </source>
</evidence>
<keyword evidence="3" id="KW-0560">Oxidoreductase</keyword>
<evidence type="ECO:0000313" key="6">
    <source>
        <dbReference type="Proteomes" id="UP000598467"/>
    </source>
</evidence>
<evidence type="ECO:0000259" key="4">
    <source>
        <dbReference type="Pfam" id="PF00724"/>
    </source>
</evidence>
<comment type="similarity">
    <text evidence="2">Belongs to the NADH:flavin oxidoreductase/NADH oxidase family.</text>
</comment>
<dbReference type="NCBIfam" id="NF007899">
    <property type="entry name" value="PRK10605.1"/>
    <property type="match status" value="1"/>
</dbReference>
<reference evidence="5" key="1">
    <citation type="submission" date="2020-05" db="EMBL/GenBank/DDBJ databases">
        <title>Identification of trans-AT polyketide cluster in two marine bacteria, producers of a novel glutaramide-containing polyketide sesbanimide D and analogs.</title>
        <authorList>
            <person name="Kacar D."/>
            <person name="Rodriguez P."/>
            <person name="Canedo L."/>
            <person name="Gonzalez E."/>
            <person name="Galan B."/>
            <person name="De La Calle F."/>
            <person name="Garcia J.L."/>
        </authorList>
    </citation>
    <scope>NUCLEOTIDE SEQUENCE</scope>
    <source>
        <strain evidence="5">PHM038</strain>
    </source>
</reference>
<dbReference type="AlphaFoldDB" id="A0A926S4D7"/>
<dbReference type="InterPro" id="IPR013785">
    <property type="entry name" value="Aldolase_TIM"/>
</dbReference>
<dbReference type="GO" id="GO:0010181">
    <property type="term" value="F:FMN binding"/>
    <property type="evidence" value="ECO:0007669"/>
    <property type="project" value="InterPro"/>
</dbReference>
<evidence type="ECO:0000256" key="3">
    <source>
        <dbReference type="ARBA" id="ARBA00023002"/>
    </source>
</evidence>
<dbReference type="CDD" id="cd02933">
    <property type="entry name" value="OYE_like_FMN"/>
    <property type="match status" value="1"/>
</dbReference>
<proteinExistence type="inferred from homology"/>
<gene>
    <name evidence="5" type="ORF">HK439_03435</name>
</gene>
<evidence type="ECO:0000313" key="5">
    <source>
        <dbReference type="EMBL" id="MBD1545301.1"/>
    </source>
</evidence>
<sequence length="366" mass="39828">MSEVKLFTPLKAGAIPLKNRIVMAPLTRNRARAEDDTPYDIHVDYYSQRAGAGLIVTEGSQISPQGKGYAWTPGIYSDAQVEGWKKVTDAVHARGGRIVIQIWHVGRISHPVLQQNGEAPVAPSAIAANSRTFDGTGFVETPTPRALEIDEIPGIVEDYRKAAANAIRAGFDGVEIHAANGYLIDQFLRDSSNRRTDAYGGSIKNRTRFLNEVLEAVVSEIGADRTGIRFSPFSSANDISDSDPMALFGHAIDIVNGYGLAYLHLVEGQTGGPRDLPEGASLEALYDRFNGVRMGNNGYTREMAIEAVETGKVDLVAFGKLFISNPDLVERLEADAPMNEWDQSTFYGGGREGYTDYPTLEETKAA</sequence>
<name>A0A926S4D7_9HYPH</name>
<dbReference type="Pfam" id="PF00724">
    <property type="entry name" value="Oxidored_FMN"/>
    <property type="match status" value="1"/>
</dbReference>
<feature type="domain" description="NADH:flavin oxidoreductase/NADH oxidase N-terminal" evidence="4">
    <location>
        <begin position="5"/>
        <end position="337"/>
    </location>
</feature>